<evidence type="ECO:0000256" key="1">
    <source>
        <dbReference type="SAM" id="Phobius"/>
    </source>
</evidence>
<dbReference type="CDD" id="cd09951">
    <property type="entry name" value="HERV-Rb-like_HR1-HR2"/>
    <property type="match status" value="1"/>
</dbReference>
<dbReference type="AlphaFoldDB" id="A0A3B3TD68"/>
<keyword evidence="1" id="KW-0472">Membrane</keyword>
<dbReference type="Gene3D" id="1.10.287.210">
    <property type="match status" value="1"/>
</dbReference>
<reference evidence="2" key="2">
    <citation type="submission" date="2025-09" db="UniProtKB">
        <authorList>
            <consortium name="Ensembl"/>
        </authorList>
    </citation>
    <scope>IDENTIFICATION</scope>
</reference>
<feature type="transmembrane region" description="Helical" evidence="1">
    <location>
        <begin position="449"/>
        <end position="475"/>
    </location>
</feature>
<dbReference type="STRING" id="1676925.ENSPKIP00000040256"/>
<dbReference type="InterPro" id="IPR018154">
    <property type="entry name" value="TLV/ENV_coat_polyprotein"/>
</dbReference>
<accession>A0A3B3TD68</accession>
<keyword evidence="3" id="KW-1185">Reference proteome</keyword>
<proteinExistence type="predicted"/>
<protein>
    <submittedName>
        <fullName evidence="2">Uncharacterized protein</fullName>
    </submittedName>
</protein>
<dbReference type="Ensembl" id="ENSPKIT00000021274.1">
    <property type="protein sequence ID" value="ENSPKIP00000040256.1"/>
    <property type="gene ID" value="ENSPKIG00000017280.1"/>
</dbReference>
<dbReference type="SUPFAM" id="SSF58069">
    <property type="entry name" value="Virus ectodomain"/>
    <property type="match status" value="1"/>
</dbReference>
<name>A0A3B3TD68_9TELE</name>
<evidence type="ECO:0000313" key="3">
    <source>
        <dbReference type="Proteomes" id="UP000261540"/>
    </source>
</evidence>
<keyword evidence="1" id="KW-0812">Transmembrane</keyword>
<dbReference type="Proteomes" id="UP000261540">
    <property type="component" value="Unplaced"/>
</dbReference>
<dbReference type="PANTHER" id="PTHR10424:SF80">
    <property type="entry name" value="ENVELOPE GLYCOPROTEIN"/>
    <property type="match status" value="1"/>
</dbReference>
<dbReference type="GeneTree" id="ENSGT00530000064449"/>
<organism evidence="2 3">
    <name type="scientific">Paramormyrops kingsleyae</name>
    <dbReference type="NCBI Taxonomy" id="1676925"/>
    <lineage>
        <taxon>Eukaryota</taxon>
        <taxon>Metazoa</taxon>
        <taxon>Chordata</taxon>
        <taxon>Craniata</taxon>
        <taxon>Vertebrata</taxon>
        <taxon>Euteleostomi</taxon>
        <taxon>Actinopterygii</taxon>
        <taxon>Neopterygii</taxon>
        <taxon>Teleostei</taxon>
        <taxon>Osteoglossocephala</taxon>
        <taxon>Osteoglossomorpha</taxon>
        <taxon>Osteoglossiformes</taxon>
        <taxon>Mormyridae</taxon>
        <taxon>Paramormyrops</taxon>
    </lineage>
</organism>
<evidence type="ECO:0000313" key="2">
    <source>
        <dbReference type="Ensembl" id="ENSPKIP00000040256.1"/>
    </source>
</evidence>
<dbReference type="PANTHER" id="PTHR10424">
    <property type="entry name" value="VIRAL ENVELOPE PROTEIN"/>
    <property type="match status" value="1"/>
</dbReference>
<reference evidence="2" key="1">
    <citation type="submission" date="2025-08" db="UniProtKB">
        <authorList>
            <consortium name="Ensembl"/>
        </authorList>
    </citation>
    <scope>IDENTIFICATION</scope>
</reference>
<sequence>MGPFHQRLFKPVQCSFNNELWGMIRMARADSNQQNITLMDFMYKNIRNLQMRGGHSANQANCKRIKAIDISGTDPWGIVRVQFIDPPRTPDRGQNDTSVLTTARDQQLVGCIACASSRPQLYTEHAPLYPSDMWGYACMLALTREATPTNYTTLASIFTTVYNKTKPGPFSPQKGEGAYVCFNFTGTGRPLGEIPPDWCNATVWNGTSNVTIGSWVWSGLYFYCGAQRLLTRVPPGVRAMVWLGAPLVLIGERPVRLNATSAGSITQTRRRQILSRRSTHNFDPTANSPTYIDTIGVPRGVPNEFKLADQVAAGFENIPIVAALFPITLNKNVDLINYEHYNVLRLSNLTRDAIEGLPEQLGPTSLMAVQNRMALDMLLAERGDACAMFGDVCCTFIPNNTAPDGSITKALEGLKTLSKTMHEHSGINSIWDGWMVSMFGQWKGLMSSLLLSLATFAAILVTCGCCCIPCLRALLPHMMPLLALPDGEEELGEEDFRHK</sequence>
<keyword evidence="1" id="KW-1133">Transmembrane helix</keyword>